<evidence type="ECO:0000259" key="7">
    <source>
        <dbReference type="PROSITE" id="PS51123"/>
    </source>
</evidence>
<dbReference type="InterPro" id="IPR039567">
    <property type="entry name" value="Gly-zipper"/>
</dbReference>
<evidence type="ECO:0000313" key="8">
    <source>
        <dbReference type="EMBL" id="RWX54868.1"/>
    </source>
</evidence>
<feature type="coiled-coil region" evidence="5">
    <location>
        <begin position="87"/>
        <end position="138"/>
    </location>
</feature>
<evidence type="ECO:0000256" key="4">
    <source>
        <dbReference type="PROSITE-ProRule" id="PRU00473"/>
    </source>
</evidence>
<dbReference type="PRINTS" id="PR01021">
    <property type="entry name" value="OMPADOMAIN"/>
</dbReference>
<dbReference type="Proteomes" id="UP000287563">
    <property type="component" value="Unassembled WGS sequence"/>
</dbReference>
<dbReference type="Pfam" id="PF00691">
    <property type="entry name" value="OmpA"/>
    <property type="match status" value="1"/>
</dbReference>
<sequence>MKKQLISTLIATALMASAIAPAVQASDMQPSEMNPDQDTYTVGKDEQLIGLGSGAAFGALVGGPAGAVIGAIVGGIAGTAMGQEQHIKSQDEEMVELAARNTELERISQRYNQSQIEIARLQQEMIEQSIERNTLEQRQIDLALEMNVHFRTGSARIEPHFEEQLVELAELMKQAPEVKWELSGYADRRGDSLKNYNLSQQRVEAVRAYLVQRGVDGDQIFASAYGDQEPLKAEQNFEGDFFDRRVTLRSNQNQVRTANTH</sequence>
<keyword evidence="2 4" id="KW-0472">Membrane</keyword>
<name>A0A444JPI2_9GAMM</name>
<dbReference type="Gene3D" id="3.30.1330.60">
    <property type="entry name" value="OmpA-like domain"/>
    <property type="match status" value="1"/>
</dbReference>
<keyword evidence="3" id="KW-0998">Cell outer membrane</keyword>
<keyword evidence="5" id="KW-0175">Coiled coil</keyword>
<dbReference type="InterPro" id="IPR006665">
    <property type="entry name" value="OmpA-like"/>
</dbReference>
<feature type="domain" description="OmpA-like" evidence="7">
    <location>
        <begin position="137"/>
        <end position="254"/>
    </location>
</feature>
<gene>
    <name evidence="8" type="primary">pdsO</name>
    <name evidence="8" type="ORF">EDI28_14075</name>
</gene>
<feature type="signal peptide" evidence="6">
    <location>
        <begin position="1"/>
        <end position="25"/>
    </location>
</feature>
<evidence type="ECO:0000256" key="6">
    <source>
        <dbReference type="SAM" id="SignalP"/>
    </source>
</evidence>
<evidence type="ECO:0000256" key="5">
    <source>
        <dbReference type="SAM" id="Coils"/>
    </source>
</evidence>
<dbReference type="SUPFAM" id="SSF103088">
    <property type="entry name" value="OmpA-like"/>
    <property type="match status" value="1"/>
</dbReference>
<dbReference type="InterPro" id="IPR050330">
    <property type="entry name" value="Bact_OuterMem_StrucFunc"/>
</dbReference>
<proteinExistence type="predicted"/>
<dbReference type="CDD" id="cd07185">
    <property type="entry name" value="OmpA_C-like"/>
    <property type="match status" value="1"/>
</dbReference>
<dbReference type="InterPro" id="IPR022511">
    <property type="entry name" value="PdsO"/>
</dbReference>
<evidence type="ECO:0000256" key="1">
    <source>
        <dbReference type="ARBA" id="ARBA00004442"/>
    </source>
</evidence>
<comment type="subcellular location">
    <subcellularLocation>
        <location evidence="1">Cell outer membrane</location>
    </subcellularLocation>
</comment>
<accession>A0A444JPI2</accession>
<dbReference type="GO" id="GO:0009279">
    <property type="term" value="C:cell outer membrane"/>
    <property type="evidence" value="ECO:0007669"/>
    <property type="project" value="UniProtKB-SubCell"/>
</dbReference>
<dbReference type="PANTHER" id="PTHR30329:SF21">
    <property type="entry name" value="LIPOPROTEIN YIAD-RELATED"/>
    <property type="match status" value="1"/>
</dbReference>
<dbReference type="EMBL" id="RJLM01000005">
    <property type="protein sequence ID" value="RWX54868.1"/>
    <property type="molecule type" value="Genomic_DNA"/>
</dbReference>
<organism evidence="8 9">
    <name type="scientific">Photobacterium chitinilyticum</name>
    <dbReference type="NCBI Taxonomy" id="2485123"/>
    <lineage>
        <taxon>Bacteria</taxon>
        <taxon>Pseudomonadati</taxon>
        <taxon>Pseudomonadota</taxon>
        <taxon>Gammaproteobacteria</taxon>
        <taxon>Vibrionales</taxon>
        <taxon>Vibrionaceae</taxon>
        <taxon>Photobacterium</taxon>
    </lineage>
</organism>
<dbReference type="OrthoDB" id="7061829at2"/>
<feature type="chain" id="PRO_5019428373" evidence="6">
    <location>
        <begin position="26"/>
        <end position="261"/>
    </location>
</feature>
<dbReference type="Pfam" id="PF13488">
    <property type="entry name" value="Gly-zipper_Omp"/>
    <property type="match status" value="1"/>
</dbReference>
<comment type="caution">
    <text evidence="8">The sequence shown here is derived from an EMBL/GenBank/DDBJ whole genome shotgun (WGS) entry which is preliminary data.</text>
</comment>
<dbReference type="RefSeq" id="WP_128784493.1">
    <property type="nucleotide sequence ID" value="NZ_RJLM01000005.1"/>
</dbReference>
<reference evidence="8 9" key="1">
    <citation type="submission" date="2018-11" db="EMBL/GenBank/DDBJ databases">
        <title>Photobacterium sp. BEI247 sp. nov., a marine bacterium isolated from Yongle Blue Hole in the South China Sea.</title>
        <authorList>
            <person name="Wang X."/>
        </authorList>
    </citation>
    <scope>NUCLEOTIDE SEQUENCE [LARGE SCALE GENOMIC DNA]</scope>
    <source>
        <strain evidence="9">BEI247</strain>
    </source>
</reference>
<keyword evidence="9" id="KW-1185">Reference proteome</keyword>
<dbReference type="InterPro" id="IPR036737">
    <property type="entry name" value="OmpA-like_sf"/>
</dbReference>
<evidence type="ECO:0000256" key="2">
    <source>
        <dbReference type="ARBA" id="ARBA00023136"/>
    </source>
</evidence>
<evidence type="ECO:0000313" key="9">
    <source>
        <dbReference type="Proteomes" id="UP000287563"/>
    </source>
</evidence>
<evidence type="ECO:0000256" key="3">
    <source>
        <dbReference type="ARBA" id="ARBA00023237"/>
    </source>
</evidence>
<dbReference type="NCBIfam" id="TIGR03789">
    <property type="entry name" value="pdsO"/>
    <property type="match status" value="1"/>
</dbReference>
<dbReference type="PROSITE" id="PS51123">
    <property type="entry name" value="OMPA_2"/>
    <property type="match status" value="1"/>
</dbReference>
<keyword evidence="6" id="KW-0732">Signal</keyword>
<dbReference type="PANTHER" id="PTHR30329">
    <property type="entry name" value="STATOR ELEMENT OF FLAGELLAR MOTOR COMPLEX"/>
    <property type="match status" value="1"/>
</dbReference>
<dbReference type="InterPro" id="IPR006664">
    <property type="entry name" value="OMP_bac"/>
</dbReference>
<protein>
    <submittedName>
        <fullName evidence="8">Sortase-associated OmpA-like protein PdsO</fullName>
    </submittedName>
</protein>
<dbReference type="AlphaFoldDB" id="A0A444JPI2"/>